<reference evidence="1" key="1">
    <citation type="journal article" date="2018" name="Genome Biol. Evol.">
        <title>Genomics and development of Lentinus tigrinus, a white-rot wood-decaying mushroom with dimorphic fruiting bodies.</title>
        <authorList>
            <person name="Wu B."/>
            <person name="Xu Z."/>
            <person name="Knudson A."/>
            <person name="Carlson A."/>
            <person name="Chen N."/>
            <person name="Kovaka S."/>
            <person name="LaButti K."/>
            <person name="Lipzen A."/>
            <person name="Pennachio C."/>
            <person name="Riley R."/>
            <person name="Schakwitz W."/>
            <person name="Umezawa K."/>
            <person name="Ohm R.A."/>
            <person name="Grigoriev I.V."/>
            <person name="Nagy L.G."/>
            <person name="Gibbons J."/>
            <person name="Hibbett D."/>
        </authorList>
    </citation>
    <scope>NUCLEOTIDE SEQUENCE [LARGE SCALE GENOMIC DNA]</scope>
    <source>
        <strain evidence="1">ALCF2SS1-6</strain>
    </source>
</reference>
<gene>
    <name evidence="1" type="ORF">L227DRAFT_428190</name>
</gene>
<name>A0A5C2RQQ5_9APHY</name>
<dbReference type="EMBL" id="ML122338">
    <property type="protein sequence ID" value="RPD52825.1"/>
    <property type="molecule type" value="Genomic_DNA"/>
</dbReference>
<proteinExistence type="predicted"/>
<evidence type="ECO:0000313" key="2">
    <source>
        <dbReference type="Proteomes" id="UP000313359"/>
    </source>
</evidence>
<dbReference type="Proteomes" id="UP000313359">
    <property type="component" value="Unassembled WGS sequence"/>
</dbReference>
<dbReference type="AlphaFoldDB" id="A0A5C2RQQ5"/>
<organism evidence="1 2">
    <name type="scientific">Lentinus tigrinus ALCF2SS1-6</name>
    <dbReference type="NCBI Taxonomy" id="1328759"/>
    <lineage>
        <taxon>Eukaryota</taxon>
        <taxon>Fungi</taxon>
        <taxon>Dikarya</taxon>
        <taxon>Basidiomycota</taxon>
        <taxon>Agaricomycotina</taxon>
        <taxon>Agaricomycetes</taxon>
        <taxon>Polyporales</taxon>
        <taxon>Polyporaceae</taxon>
        <taxon>Lentinus</taxon>
    </lineage>
</organism>
<sequence length="142" mass="15930">MLLGSFSDLDTSPCYSGRHGRWKMSPAGSNRQECQAYALMSFSCFLICSSTLSRRPPVPSPRRNATVGFHGFLSMVPGAARWRPCLGETSHRRYACRKRHVFRPTLGHREGVQTTSALWSWLILGAREPMASMFQPDLLIAI</sequence>
<protein>
    <submittedName>
        <fullName evidence="1">Uncharacterized protein</fullName>
    </submittedName>
</protein>
<keyword evidence="2" id="KW-1185">Reference proteome</keyword>
<evidence type="ECO:0000313" key="1">
    <source>
        <dbReference type="EMBL" id="RPD52825.1"/>
    </source>
</evidence>
<accession>A0A5C2RQQ5</accession>